<evidence type="ECO:0000256" key="2">
    <source>
        <dbReference type="ARBA" id="ARBA00010527"/>
    </source>
</evidence>
<dbReference type="Pfam" id="PF02096">
    <property type="entry name" value="60KD_IMP"/>
    <property type="match status" value="1"/>
</dbReference>
<evidence type="ECO:0000256" key="11">
    <source>
        <dbReference type="ARBA" id="ARBA00025034"/>
    </source>
</evidence>
<keyword evidence="21" id="KW-1185">Reference proteome</keyword>
<comment type="subcellular location">
    <subcellularLocation>
        <location evidence="1">Cell membrane</location>
        <topology evidence="1">Multi-pass membrane protein</topology>
    </subcellularLocation>
    <subcellularLocation>
        <location evidence="16">Membrane</location>
        <topology evidence="16">Multi-pass membrane protein</topology>
    </subcellularLocation>
</comment>
<comment type="caution">
    <text evidence="20">The sequence shown here is derived from an EMBL/GenBank/DDBJ whole genome shotgun (WGS) entry which is preliminary data.</text>
</comment>
<dbReference type="InterPro" id="IPR047196">
    <property type="entry name" value="YidC_ALB_C"/>
</dbReference>
<name>A0A2I1PCW1_9MICO</name>
<keyword evidence="9 18" id="KW-0472">Membrane</keyword>
<comment type="function">
    <text evidence="11">Required for the insertion and/or proper folding and/or complex formation of integral membrane proteins into the membrane. Involved in integration of membrane proteins that insert both dependently and independently of the Sec translocase complex, as well as at least some lipoproteins. Aids folding of multispanning membrane proteins.</text>
</comment>
<feature type="transmembrane region" description="Helical" evidence="18">
    <location>
        <begin position="216"/>
        <end position="242"/>
    </location>
</feature>
<dbReference type="GO" id="GO:0005886">
    <property type="term" value="C:plasma membrane"/>
    <property type="evidence" value="ECO:0007669"/>
    <property type="project" value="UniProtKB-SubCell"/>
</dbReference>
<keyword evidence="10" id="KW-0143">Chaperone</keyword>
<organism evidence="20 21">
    <name type="scientific">Kytococcus schroeteri</name>
    <dbReference type="NCBI Taxonomy" id="138300"/>
    <lineage>
        <taxon>Bacteria</taxon>
        <taxon>Bacillati</taxon>
        <taxon>Actinomycetota</taxon>
        <taxon>Actinomycetes</taxon>
        <taxon>Micrococcales</taxon>
        <taxon>Kytococcaceae</taxon>
        <taxon>Kytococcus</taxon>
    </lineage>
</organism>
<dbReference type="PANTHER" id="PTHR12428">
    <property type="entry name" value="OXA1"/>
    <property type="match status" value="1"/>
</dbReference>
<keyword evidence="5" id="KW-1003">Cell membrane</keyword>
<feature type="compositionally biased region" description="Basic residues" evidence="17">
    <location>
        <begin position="344"/>
        <end position="360"/>
    </location>
</feature>
<evidence type="ECO:0000256" key="6">
    <source>
        <dbReference type="ARBA" id="ARBA00022692"/>
    </source>
</evidence>
<dbReference type="InterPro" id="IPR028055">
    <property type="entry name" value="YidC/Oxa/ALB_C"/>
</dbReference>
<feature type="transmembrane region" description="Helical" evidence="18">
    <location>
        <begin position="33"/>
        <end position="56"/>
    </location>
</feature>
<proteinExistence type="inferred from homology"/>
<evidence type="ECO:0000256" key="1">
    <source>
        <dbReference type="ARBA" id="ARBA00004651"/>
    </source>
</evidence>
<evidence type="ECO:0000313" key="20">
    <source>
        <dbReference type="EMBL" id="PKZ42440.1"/>
    </source>
</evidence>
<evidence type="ECO:0000256" key="13">
    <source>
        <dbReference type="ARBA" id="ARBA00031538"/>
    </source>
</evidence>
<feature type="region of interest" description="Disordered" evidence="17">
    <location>
        <begin position="264"/>
        <end position="360"/>
    </location>
</feature>
<evidence type="ECO:0000256" key="14">
    <source>
        <dbReference type="ARBA" id="ARBA00033245"/>
    </source>
</evidence>
<keyword evidence="4" id="KW-0813">Transport</keyword>
<evidence type="ECO:0000256" key="15">
    <source>
        <dbReference type="ARBA" id="ARBA00033342"/>
    </source>
</evidence>
<evidence type="ECO:0000256" key="9">
    <source>
        <dbReference type="ARBA" id="ARBA00023136"/>
    </source>
</evidence>
<dbReference type="InterPro" id="IPR001708">
    <property type="entry name" value="YidC/ALB3/OXA1/COX18"/>
</dbReference>
<keyword evidence="7" id="KW-0653">Protein transport</keyword>
<dbReference type="GO" id="GO:0032977">
    <property type="term" value="F:membrane insertase activity"/>
    <property type="evidence" value="ECO:0007669"/>
    <property type="project" value="InterPro"/>
</dbReference>
<dbReference type="Proteomes" id="UP000234206">
    <property type="component" value="Unassembled WGS sequence"/>
</dbReference>
<evidence type="ECO:0000259" key="19">
    <source>
        <dbReference type="Pfam" id="PF02096"/>
    </source>
</evidence>
<evidence type="ECO:0000256" key="4">
    <source>
        <dbReference type="ARBA" id="ARBA00022448"/>
    </source>
</evidence>
<evidence type="ECO:0000256" key="7">
    <source>
        <dbReference type="ARBA" id="ARBA00022927"/>
    </source>
</evidence>
<accession>A0A2I1PCW1</accession>
<sequence>MPNLLYPIEWAVAAILAGAHRGLTALGMPSESGWTWVLSILALVVLARLAMIPLVIKQIHSSRKMQLLAPEIKKIQQKYKGKRDQASMQRQQAETMELYRANGTNPMASCLPLLLQIPIMYGLFRVLRAVPGVADGAHAPIGFMTQDLARSFDSASIFGAELSDTFLHDPGVTPKVVALVLVVLMTAFTFFSMKMSMDINMPETAKEGPMGQSQTIMLYVMPLVLAFTGVNFAIALLVYWTLSNLWSYFQQLYIIRHMPTPNTEAERRMHARQIAKGQEPTRMTLAPVGGKDSGAHALGDEKDGATDGGRSTSSGKGASGPQVNPVSAGTRMAQGGTGGQRSQPVRRKKSKKSKKQRKKG</sequence>
<dbReference type="CDD" id="cd20070">
    <property type="entry name" value="5TM_YidC_Alb3"/>
    <property type="match status" value="1"/>
</dbReference>
<comment type="subunit">
    <text evidence="12">Interacts with the Sec translocase complex via SecD. Specifically interacts with transmembrane segments of nascent integral membrane proteins during membrane integration.</text>
</comment>
<evidence type="ECO:0000313" key="21">
    <source>
        <dbReference type="Proteomes" id="UP000234206"/>
    </source>
</evidence>
<dbReference type="GO" id="GO:0051205">
    <property type="term" value="P:protein insertion into membrane"/>
    <property type="evidence" value="ECO:0007669"/>
    <property type="project" value="TreeGrafter"/>
</dbReference>
<evidence type="ECO:0000256" key="18">
    <source>
        <dbReference type="SAM" id="Phobius"/>
    </source>
</evidence>
<dbReference type="OrthoDB" id="9780552at2"/>
<evidence type="ECO:0000256" key="5">
    <source>
        <dbReference type="ARBA" id="ARBA00022475"/>
    </source>
</evidence>
<dbReference type="AlphaFoldDB" id="A0A2I1PCW1"/>
<keyword evidence="6 16" id="KW-0812">Transmembrane</keyword>
<evidence type="ECO:0000256" key="3">
    <source>
        <dbReference type="ARBA" id="ARBA00015325"/>
    </source>
</evidence>
<keyword evidence="8 18" id="KW-1133">Transmembrane helix</keyword>
<dbReference type="NCBIfam" id="TIGR03592">
    <property type="entry name" value="yidC_oxa1_cterm"/>
    <property type="match status" value="1"/>
</dbReference>
<comment type="similarity">
    <text evidence="2">Belongs to the OXA1/ALB3/YidC family. Type 1 subfamily.</text>
</comment>
<feature type="domain" description="Membrane insertase YidC/Oxa/ALB C-terminal" evidence="19">
    <location>
        <begin position="36"/>
        <end position="255"/>
    </location>
</feature>
<protein>
    <recommendedName>
        <fullName evidence="3">Membrane protein insertase YidC</fullName>
    </recommendedName>
    <alternativeName>
        <fullName evidence="15">Foldase YidC</fullName>
    </alternativeName>
    <alternativeName>
        <fullName evidence="14">Membrane integrase YidC</fullName>
    </alternativeName>
    <alternativeName>
        <fullName evidence="13">Membrane protein YidC</fullName>
    </alternativeName>
</protein>
<feature type="transmembrane region" description="Helical" evidence="18">
    <location>
        <begin position="176"/>
        <end position="196"/>
    </location>
</feature>
<gene>
    <name evidence="20" type="ORF">CYJ76_02485</name>
</gene>
<evidence type="ECO:0000256" key="12">
    <source>
        <dbReference type="ARBA" id="ARBA00026028"/>
    </source>
</evidence>
<evidence type="ECO:0000256" key="10">
    <source>
        <dbReference type="ARBA" id="ARBA00023186"/>
    </source>
</evidence>
<dbReference type="RefSeq" id="WP_101849156.1">
    <property type="nucleotide sequence ID" value="NZ_PKIZ01000003.1"/>
</dbReference>
<dbReference type="PANTHER" id="PTHR12428:SF65">
    <property type="entry name" value="CYTOCHROME C OXIDASE ASSEMBLY PROTEIN COX18, MITOCHONDRIAL"/>
    <property type="match status" value="1"/>
</dbReference>
<feature type="compositionally biased region" description="Polar residues" evidence="17">
    <location>
        <begin position="309"/>
        <end position="327"/>
    </location>
</feature>
<evidence type="ECO:0000256" key="16">
    <source>
        <dbReference type="RuleBase" id="RU003945"/>
    </source>
</evidence>
<reference evidence="20 21" key="1">
    <citation type="submission" date="2017-12" db="EMBL/GenBank/DDBJ databases">
        <title>Phylogenetic diversity of female urinary microbiome.</title>
        <authorList>
            <person name="Thomas-White K."/>
            <person name="Wolfe A.J."/>
        </authorList>
    </citation>
    <scope>NUCLEOTIDE SEQUENCE [LARGE SCALE GENOMIC DNA]</scope>
    <source>
        <strain evidence="20 21">UMB1298</strain>
    </source>
</reference>
<dbReference type="NCBIfam" id="NF002350">
    <property type="entry name" value="PRK01315.1"/>
    <property type="match status" value="1"/>
</dbReference>
<dbReference type="GO" id="GO:0015031">
    <property type="term" value="P:protein transport"/>
    <property type="evidence" value="ECO:0007669"/>
    <property type="project" value="UniProtKB-KW"/>
</dbReference>
<evidence type="ECO:0000256" key="17">
    <source>
        <dbReference type="SAM" id="MobiDB-lite"/>
    </source>
</evidence>
<dbReference type="EMBL" id="PKIZ01000003">
    <property type="protein sequence ID" value="PKZ42440.1"/>
    <property type="molecule type" value="Genomic_DNA"/>
</dbReference>
<evidence type="ECO:0000256" key="8">
    <source>
        <dbReference type="ARBA" id="ARBA00022989"/>
    </source>
</evidence>